<dbReference type="AlphaFoldDB" id="A0A2T4UEK2"/>
<reference evidence="1 2" key="1">
    <citation type="submission" date="2018-03" db="EMBL/GenBank/DDBJ databases">
        <title>Aquarubrobacter algicola gen. nov., sp. nov., a novel actinobacterium isolated from shallow eutrophic lake during the end of cyanobacterial harmful algal blooms.</title>
        <authorList>
            <person name="Chun S.J."/>
        </authorList>
    </citation>
    <scope>NUCLEOTIDE SEQUENCE [LARGE SCALE GENOMIC DNA]</scope>
    <source>
        <strain evidence="1 2">Seoho-28</strain>
    </source>
</reference>
<dbReference type="Proteomes" id="UP000240739">
    <property type="component" value="Unassembled WGS sequence"/>
</dbReference>
<accession>A0A2T4UEK2</accession>
<sequence>MRSRRPKPFQAPLRKDPLVYDRQVKAWAKRLLAGVDVDPDDPAHRAELEFVLTEVTQRRRASGTTAATTLQQRIQASFLKHLERYHPVCAAPELDDELEDLRLVLEMPRLQQLWCEWPDPPRGRSGPKPHYACAKAVLIVFGWTEAGDLEEAYNRLTHRAQLRVLFESLERMREGRAVPHLPGLGASAAELKMASYPTVARQLPLVAETLMPLVDACRVDLLRELVGYFPDAPIGEVLSIDGTDHPLWIPQRGYKEDDEREQKLRERVPNARFRAWGDDSKGAGGKRELGREDKVTVTGFKKKWRGTYELPLCDLVTGMPVVRRSQTENEHFGLVPLLSDLYRLWPDVGLQIVTGDSAFDQAISHRLLVVNYGVQGCFPLHDKRGDRQFPPGASKNGSVWGTDPNGRLYCGICRKPMDLNEQSLFPRRYRVDGKVQVDEHGNSRNLYAGVENEPDKHRVRATCADHGRPGVSMSANWKLLGGLPHYPEGRPDLYGKRLAIMARRSMSETYNSRLKTARRMCTPGPDRTRHNDPRTLNALLEIAALSFVAQQVYDERRQRGISGRFGLPATGKTPPAALAVGAPHVAA</sequence>
<name>A0A2T4UEK2_9ACTN</name>
<evidence type="ECO:0000313" key="2">
    <source>
        <dbReference type="Proteomes" id="UP000240739"/>
    </source>
</evidence>
<keyword evidence="2" id="KW-1185">Reference proteome</keyword>
<organism evidence="1 2">
    <name type="scientific">Paraconexibacter algicola</name>
    <dbReference type="NCBI Taxonomy" id="2133960"/>
    <lineage>
        <taxon>Bacteria</taxon>
        <taxon>Bacillati</taxon>
        <taxon>Actinomycetota</taxon>
        <taxon>Thermoleophilia</taxon>
        <taxon>Solirubrobacterales</taxon>
        <taxon>Paraconexibacteraceae</taxon>
        <taxon>Paraconexibacter</taxon>
    </lineage>
</organism>
<protein>
    <recommendedName>
        <fullName evidence="3">Transposase</fullName>
    </recommendedName>
</protein>
<dbReference type="RefSeq" id="WP_107569861.1">
    <property type="nucleotide sequence ID" value="NZ_PYYB01000002.1"/>
</dbReference>
<proteinExistence type="predicted"/>
<comment type="caution">
    <text evidence="1">The sequence shown here is derived from an EMBL/GenBank/DDBJ whole genome shotgun (WGS) entry which is preliminary data.</text>
</comment>
<evidence type="ECO:0008006" key="3">
    <source>
        <dbReference type="Google" id="ProtNLM"/>
    </source>
</evidence>
<gene>
    <name evidence="1" type="ORF">C7Y72_14205</name>
</gene>
<dbReference type="EMBL" id="PYYB01000002">
    <property type="protein sequence ID" value="PTL56142.1"/>
    <property type="molecule type" value="Genomic_DNA"/>
</dbReference>
<evidence type="ECO:0000313" key="1">
    <source>
        <dbReference type="EMBL" id="PTL56142.1"/>
    </source>
</evidence>